<dbReference type="InterPro" id="IPR001910">
    <property type="entry name" value="Inosine/uridine_hydrolase_dom"/>
</dbReference>
<dbReference type="PANTHER" id="PTHR12304">
    <property type="entry name" value="INOSINE-URIDINE PREFERRING NUCLEOSIDE HYDROLASE"/>
    <property type="match status" value="1"/>
</dbReference>
<keyword evidence="1 4" id="KW-0378">Hydrolase</keyword>
<dbReference type="Gene3D" id="3.90.245.10">
    <property type="entry name" value="Ribonucleoside hydrolase-like"/>
    <property type="match status" value="1"/>
</dbReference>
<dbReference type="GO" id="GO:0008477">
    <property type="term" value="F:purine nucleosidase activity"/>
    <property type="evidence" value="ECO:0007669"/>
    <property type="project" value="TreeGrafter"/>
</dbReference>
<dbReference type="InterPro" id="IPR036452">
    <property type="entry name" value="Ribo_hydro-like"/>
</dbReference>
<dbReference type="GO" id="GO:0006152">
    <property type="term" value="P:purine nucleoside catabolic process"/>
    <property type="evidence" value="ECO:0007669"/>
    <property type="project" value="TreeGrafter"/>
</dbReference>
<evidence type="ECO:0000259" key="3">
    <source>
        <dbReference type="Pfam" id="PF01156"/>
    </source>
</evidence>
<organism evidence="4 5">
    <name type="scientific">Corynebacterium hindlerae</name>
    <dbReference type="NCBI Taxonomy" id="699041"/>
    <lineage>
        <taxon>Bacteria</taxon>
        <taxon>Bacillati</taxon>
        <taxon>Actinomycetota</taxon>
        <taxon>Actinomycetes</taxon>
        <taxon>Mycobacteriales</taxon>
        <taxon>Corynebacteriaceae</taxon>
        <taxon>Corynebacterium</taxon>
    </lineage>
</organism>
<evidence type="ECO:0000256" key="1">
    <source>
        <dbReference type="ARBA" id="ARBA00022801"/>
    </source>
</evidence>
<dbReference type="GO" id="GO:0005829">
    <property type="term" value="C:cytosol"/>
    <property type="evidence" value="ECO:0007669"/>
    <property type="project" value="TreeGrafter"/>
</dbReference>
<dbReference type="Proteomes" id="UP000515570">
    <property type="component" value="Chromosome"/>
</dbReference>
<sequence>MKVILDLDTGIDDALALAYILASPEVELLAVTGTFGNVTVEEGVANTRALLAMLGRSDIPVYAGRPHALTATSFEVLPISRFIHGDNGVGGVVLPPAESDAAGEAAPFLVEAAREHPDLIIVATGPLTNIADAVQLAPDFTRAQVVVMGGALTVPGNVTPWSEANIYQDPEAADIVFRSEMDVTMIGHDVTHQAVLTRADTAEWRGLSTPGDLLADIADYYIGAYATTAPHLGGCALHDPLAAAVAVDPTLVMCLPLHLTVDLTEPTRGRTIGAGDRVGPEGATSRVAVGVESERFHTTFVTRLRNLVAGF</sequence>
<evidence type="ECO:0000313" key="4">
    <source>
        <dbReference type="EMBL" id="QMV85505.1"/>
    </source>
</evidence>
<evidence type="ECO:0000313" key="5">
    <source>
        <dbReference type="Proteomes" id="UP000515570"/>
    </source>
</evidence>
<dbReference type="CDD" id="cd02650">
    <property type="entry name" value="nuc_hydro_CaPnhB"/>
    <property type="match status" value="1"/>
</dbReference>
<accession>A0A7G5FFW4</accession>
<feature type="domain" description="Inosine/uridine-preferring nucleoside hydrolase" evidence="3">
    <location>
        <begin position="3"/>
        <end position="297"/>
    </location>
</feature>
<dbReference type="InterPro" id="IPR023186">
    <property type="entry name" value="IUNH"/>
</dbReference>
<evidence type="ECO:0000256" key="2">
    <source>
        <dbReference type="ARBA" id="ARBA00023295"/>
    </source>
</evidence>
<dbReference type="RefSeq" id="WP_182386326.1">
    <property type="nucleotide sequence ID" value="NZ_CP059833.1"/>
</dbReference>
<dbReference type="PANTHER" id="PTHR12304:SF4">
    <property type="entry name" value="URIDINE NUCLEOSIDASE"/>
    <property type="match status" value="1"/>
</dbReference>
<dbReference type="SUPFAM" id="SSF53590">
    <property type="entry name" value="Nucleoside hydrolase"/>
    <property type="match status" value="1"/>
</dbReference>
<dbReference type="AlphaFoldDB" id="A0A7G5FFW4"/>
<dbReference type="EMBL" id="CP059833">
    <property type="protein sequence ID" value="QMV85505.1"/>
    <property type="molecule type" value="Genomic_DNA"/>
</dbReference>
<keyword evidence="2" id="KW-0326">Glycosidase</keyword>
<protein>
    <submittedName>
        <fullName evidence="4">Nucleoside hydrolase</fullName>
    </submittedName>
</protein>
<proteinExistence type="predicted"/>
<name>A0A7G5FFW4_9CORY</name>
<dbReference type="Pfam" id="PF01156">
    <property type="entry name" value="IU_nuc_hydro"/>
    <property type="match status" value="1"/>
</dbReference>
<gene>
    <name evidence="4" type="ORF">HW450_01790</name>
</gene>
<keyword evidence="5" id="KW-1185">Reference proteome</keyword>
<reference evidence="4 5" key="1">
    <citation type="submission" date="2020-07" db="EMBL/GenBank/DDBJ databases">
        <title>non toxigenic Corynebacterium sp. nov from a clinical source.</title>
        <authorList>
            <person name="Bernier A.-M."/>
            <person name="Bernard K."/>
        </authorList>
    </citation>
    <scope>NUCLEOTIDE SEQUENCE [LARGE SCALE GENOMIC DNA]</scope>
    <source>
        <strain evidence="5">NML 93-0612</strain>
    </source>
</reference>